<keyword evidence="2" id="KW-0347">Helicase</keyword>
<dbReference type="Proteomes" id="UP001168620">
    <property type="component" value="Unassembled WGS sequence"/>
</dbReference>
<dbReference type="Pfam" id="PF00270">
    <property type="entry name" value="DEAD"/>
    <property type="match status" value="1"/>
</dbReference>
<gene>
    <name evidence="2" type="ORF">QWY28_23460</name>
</gene>
<evidence type="ECO:0000259" key="1">
    <source>
        <dbReference type="PROSITE" id="PS51192"/>
    </source>
</evidence>
<evidence type="ECO:0000313" key="3">
    <source>
        <dbReference type="Proteomes" id="UP001168620"/>
    </source>
</evidence>
<protein>
    <submittedName>
        <fullName evidence="2">DEAD/DEAH box helicase</fullName>
    </submittedName>
</protein>
<accession>A0ABT8FNB5</accession>
<dbReference type="Gene3D" id="3.40.50.300">
    <property type="entry name" value="P-loop containing nucleotide triphosphate hydrolases"/>
    <property type="match status" value="1"/>
</dbReference>
<dbReference type="PANTHER" id="PTHR47957:SF3">
    <property type="entry name" value="ATP-DEPENDENT HELICASE HRQ1"/>
    <property type="match status" value="1"/>
</dbReference>
<dbReference type="InterPro" id="IPR027417">
    <property type="entry name" value="P-loop_NTPase"/>
</dbReference>
<dbReference type="PROSITE" id="PS51192">
    <property type="entry name" value="HELICASE_ATP_BIND_1"/>
    <property type="match status" value="1"/>
</dbReference>
<dbReference type="InterPro" id="IPR014001">
    <property type="entry name" value="Helicase_ATP-bd"/>
</dbReference>
<evidence type="ECO:0000313" key="2">
    <source>
        <dbReference type="EMBL" id="MDN4175922.1"/>
    </source>
</evidence>
<reference evidence="2" key="1">
    <citation type="submission" date="2023-06" db="EMBL/GenBank/DDBJ databases">
        <title>Draft genome sequence of Nocardioides sp. SOB77.</title>
        <authorList>
            <person name="Zhang G."/>
        </authorList>
    </citation>
    <scope>NUCLEOTIDE SEQUENCE</scope>
    <source>
        <strain evidence="2">SOB77</strain>
    </source>
</reference>
<keyword evidence="3" id="KW-1185">Reference proteome</keyword>
<dbReference type="RefSeq" id="WP_300955322.1">
    <property type="nucleotide sequence ID" value="NZ_JAUHJQ010000106.1"/>
</dbReference>
<feature type="domain" description="Helicase ATP-binding" evidence="1">
    <location>
        <begin position="1"/>
        <end position="96"/>
    </location>
</feature>
<dbReference type="EMBL" id="JAUHJQ010000106">
    <property type="protein sequence ID" value="MDN4175922.1"/>
    <property type="molecule type" value="Genomic_DNA"/>
</dbReference>
<dbReference type="InterPro" id="IPR011545">
    <property type="entry name" value="DEAD/DEAH_box_helicase_dom"/>
</dbReference>
<proteinExistence type="predicted"/>
<dbReference type="GO" id="GO:0004386">
    <property type="term" value="F:helicase activity"/>
    <property type="evidence" value="ECO:0007669"/>
    <property type="project" value="UniProtKB-KW"/>
</dbReference>
<feature type="non-terminal residue" evidence="2">
    <location>
        <position position="96"/>
    </location>
</feature>
<comment type="caution">
    <text evidence="2">The sequence shown here is derived from an EMBL/GenBank/DDBJ whole genome shotgun (WGS) entry which is preliminary data.</text>
</comment>
<keyword evidence="2" id="KW-0547">Nucleotide-binding</keyword>
<sequence>AAHAGQHVVLATGTASGKSLAYQLPALSRVLADRGRRGQRGATVLYLAPTKALAQDQLAGIAGLGLDVRVTTHDGDSGRDQRDWARDHAEYVLTNP</sequence>
<dbReference type="PANTHER" id="PTHR47957">
    <property type="entry name" value="ATP-DEPENDENT HELICASE HRQ1"/>
    <property type="match status" value="1"/>
</dbReference>
<keyword evidence="2" id="KW-0378">Hydrolase</keyword>
<keyword evidence="2" id="KW-0067">ATP-binding</keyword>
<feature type="non-terminal residue" evidence="2">
    <location>
        <position position="1"/>
    </location>
</feature>
<name>A0ABT8FNB5_9ACTN</name>
<dbReference type="SUPFAM" id="SSF52540">
    <property type="entry name" value="P-loop containing nucleoside triphosphate hydrolases"/>
    <property type="match status" value="1"/>
</dbReference>
<organism evidence="2 3">
    <name type="scientific">Nocardioides oceani</name>
    <dbReference type="NCBI Taxonomy" id="3058369"/>
    <lineage>
        <taxon>Bacteria</taxon>
        <taxon>Bacillati</taxon>
        <taxon>Actinomycetota</taxon>
        <taxon>Actinomycetes</taxon>
        <taxon>Propionibacteriales</taxon>
        <taxon>Nocardioidaceae</taxon>
        <taxon>Nocardioides</taxon>
    </lineage>
</organism>